<dbReference type="AlphaFoldDB" id="A0A2Z5G470"/>
<keyword evidence="1" id="KW-0472">Membrane</keyword>
<dbReference type="NCBIfam" id="NF033488">
    <property type="entry name" value="lmo0937_fam_TM"/>
    <property type="match status" value="1"/>
</dbReference>
<keyword evidence="1" id="KW-1133">Transmembrane helix</keyword>
<dbReference type="KEGG" id="abas:ACPOL_4188"/>
<proteinExistence type="predicted"/>
<protein>
    <recommendedName>
        <fullName evidence="4">Lmo0937 family membrane protein</fullName>
    </recommendedName>
</protein>
<keyword evidence="3" id="KW-1185">Reference proteome</keyword>
<dbReference type="EMBL" id="CP030840">
    <property type="protein sequence ID" value="AXC13465.1"/>
    <property type="molecule type" value="Genomic_DNA"/>
</dbReference>
<name>A0A2Z5G470_9BACT</name>
<feature type="transmembrane region" description="Helical" evidence="1">
    <location>
        <begin position="12"/>
        <end position="43"/>
    </location>
</feature>
<evidence type="ECO:0000256" key="1">
    <source>
        <dbReference type="SAM" id="Phobius"/>
    </source>
</evidence>
<reference evidence="2 3" key="1">
    <citation type="journal article" date="2018" name="Front. Microbiol.">
        <title>Hydrolytic Capabilities as a Key to Environmental Success: Chitinolytic and Cellulolytic Acidobacteria From Acidic Sub-arctic Soils and Boreal Peatlands.</title>
        <authorList>
            <person name="Belova S.E."/>
            <person name="Ravin N.V."/>
            <person name="Pankratov T.A."/>
            <person name="Rakitin A.L."/>
            <person name="Ivanova A.A."/>
            <person name="Beletsky A.V."/>
            <person name="Mardanov A.V."/>
            <person name="Sinninghe Damste J.S."/>
            <person name="Dedysh S.N."/>
        </authorList>
    </citation>
    <scope>NUCLEOTIDE SEQUENCE [LARGE SCALE GENOMIC DNA]</scope>
    <source>
        <strain evidence="2 3">SBC82</strain>
    </source>
</reference>
<dbReference type="Proteomes" id="UP000253606">
    <property type="component" value="Chromosome"/>
</dbReference>
<gene>
    <name evidence="2" type="ORF">ACPOL_4188</name>
</gene>
<sequence length="50" mass="5616">MYLIIGLVLVLLWLGGFFVFHTAGFLIHILLIFAVISIVFHFLRGGTRAV</sequence>
<evidence type="ECO:0000313" key="2">
    <source>
        <dbReference type="EMBL" id="AXC13465.1"/>
    </source>
</evidence>
<keyword evidence="1" id="KW-0812">Transmembrane</keyword>
<dbReference type="InterPro" id="IPR043727">
    <property type="entry name" value="Lmo0937-like"/>
</dbReference>
<evidence type="ECO:0000313" key="3">
    <source>
        <dbReference type="Proteomes" id="UP000253606"/>
    </source>
</evidence>
<evidence type="ECO:0008006" key="4">
    <source>
        <dbReference type="Google" id="ProtNLM"/>
    </source>
</evidence>
<dbReference type="Pfam" id="PF18919">
    <property type="entry name" value="DUF5670"/>
    <property type="match status" value="1"/>
</dbReference>
<dbReference type="OrthoDB" id="123510at2"/>
<dbReference type="RefSeq" id="WP_114208446.1">
    <property type="nucleotide sequence ID" value="NZ_CP030840.1"/>
</dbReference>
<accession>A0A2Z5G470</accession>
<organism evidence="2 3">
    <name type="scientific">Acidisarcina polymorpha</name>
    <dbReference type="NCBI Taxonomy" id="2211140"/>
    <lineage>
        <taxon>Bacteria</taxon>
        <taxon>Pseudomonadati</taxon>
        <taxon>Acidobacteriota</taxon>
        <taxon>Terriglobia</taxon>
        <taxon>Terriglobales</taxon>
        <taxon>Acidobacteriaceae</taxon>
        <taxon>Acidisarcina</taxon>
    </lineage>
</organism>